<dbReference type="AlphaFoldDB" id="D9XQI6"/>
<protein>
    <submittedName>
        <fullName evidence="4">Uncharacterized protein</fullName>
    </submittedName>
</protein>
<accession>D9XQI6</accession>
<sequence>MAIATAAALTGSLTSAVRASPQQAASFDLDHGNAVTQVVYPEFNSVSRQTNTGSSPMNRDETVLLEVPWFDAIAPYHPTAVGIFSDLGRRPSSEHTTRNKNIAVIYAAFTSLNNLYPEHKAKWRQMMVAAGLDPDDTKEDPTTPSGIGVLAAKNAFAARKNDGTNRDGSAGGRTYNRQPYADYTGYRPVNTAHQLRNPSRWQPNMFEKSGVFTVQNFATPHFGRVQPFTFDSPTQFKVSPPWKSNHRNHTAYKRQADEVLRASANLDDHRKMTAELFNNNVETFGPVGAVPVIVGGDYDTEETVVFAAVRDIAFFDLSIATWHFKRKYDSVRPFSAIRYLYGKNKVTAWGGPGEGIVNDLRGNEWRSYLDAWPADHPIKPSDHPEYPSAEAAECLAYAQLTPRVTGTDKATIFHAVPKGSSRIEPGVTPAQDMTLRWSSWSEFAKDCGESRLWGGQNFRASIEAASQYAPQIGDLAYEYVQRKVNGG</sequence>
<dbReference type="InterPro" id="IPR052559">
    <property type="entry name" value="V-haloperoxidase"/>
</dbReference>
<dbReference type="STRING" id="467200.SSRG_00984"/>
<evidence type="ECO:0000259" key="2">
    <source>
        <dbReference type="Pfam" id="PF21167"/>
    </source>
</evidence>
<feature type="domain" description="Vanadium-dependent haloperoxidase NapH1-like second helical-bundle" evidence="3">
    <location>
        <begin position="310"/>
        <end position="486"/>
    </location>
</feature>
<evidence type="ECO:0000256" key="1">
    <source>
        <dbReference type="SAM" id="MobiDB-lite"/>
    </source>
</evidence>
<dbReference type="OrthoDB" id="9771961at2"/>
<dbReference type="Proteomes" id="UP000002968">
    <property type="component" value="Unassembled WGS sequence"/>
</dbReference>
<organism evidence="4 5">
    <name type="scientific">Streptomyces griseoflavus Tu4000</name>
    <dbReference type="NCBI Taxonomy" id="467200"/>
    <lineage>
        <taxon>Bacteria</taxon>
        <taxon>Bacillati</taxon>
        <taxon>Actinomycetota</taxon>
        <taxon>Actinomycetes</taxon>
        <taxon>Kitasatosporales</taxon>
        <taxon>Streptomycetaceae</taxon>
        <taxon>Streptomyces</taxon>
    </lineage>
</organism>
<evidence type="ECO:0000313" key="5">
    <source>
        <dbReference type="Proteomes" id="UP000002968"/>
    </source>
</evidence>
<feature type="domain" description="DUF6851" evidence="2">
    <location>
        <begin position="64"/>
        <end position="203"/>
    </location>
</feature>
<feature type="region of interest" description="Disordered" evidence="1">
    <location>
        <begin position="160"/>
        <end position="182"/>
    </location>
</feature>
<evidence type="ECO:0000313" key="4">
    <source>
        <dbReference type="EMBL" id="EFL38180.1"/>
    </source>
</evidence>
<dbReference type="EMBL" id="GG657758">
    <property type="protein sequence ID" value="EFL38180.1"/>
    <property type="molecule type" value="Genomic_DNA"/>
</dbReference>
<keyword evidence="5" id="KW-1185">Reference proteome</keyword>
<dbReference type="Pfam" id="PF21167">
    <property type="entry name" value="DUF6851"/>
    <property type="match status" value="1"/>
</dbReference>
<dbReference type="Pfam" id="PF22778">
    <property type="entry name" value="VCPO_2nd"/>
    <property type="match status" value="1"/>
</dbReference>
<name>D9XQI6_9ACTN</name>
<dbReference type="PANTHER" id="PTHR34599:SF2">
    <property type="entry name" value="TRAF-TYPE DOMAIN-CONTAINING PROTEIN"/>
    <property type="match status" value="1"/>
</dbReference>
<dbReference type="InterPro" id="IPR055161">
    <property type="entry name" value="NapH1-like_2nd"/>
</dbReference>
<dbReference type="InterPro" id="IPR016119">
    <property type="entry name" value="Br/Cl_peroxidase_C"/>
</dbReference>
<dbReference type="eggNOG" id="COG2931">
    <property type="taxonomic scope" value="Bacteria"/>
</dbReference>
<reference evidence="4" key="1">
    <citation type="submission" date="2009-02" db="EMBL/GenBank/DDBJ databases">
        <title>Annotation of Streptomyces griseoflavus strain Tu4000.</title>
        <authorList>
            <consortium name="The Broad Institute Genome Sequencing Platform"/>
            <consortium name="Broad Institute Microbial Sequencing Center"/>
            <person name="Fischbach M."/>
            <person name="Godfrey P."/>
            <person name="Ward D."/>
            <person name="Young S."/>
            <person name="Zeng Q."/>
            <person name="Koehrsen M."/>
            <person name="Alvarado L."/>
            <person name="Berlin A.M."/>
            <person name="Bochicchio J."/>
            <person name="Borenstein D."/>
            <person name="Chapman S.B."/>
            <person name="Chen Z."/>
            <person name="Engels R."/>
            <person name="Freedman E."/>
            <person name="Gellesch M."/>
            <person name="Goldberg J."/>
            <person name="Griggs A."/>
            <person name="Gujja S."/>
            <person name="Heilman E.R."/>
            <person name="Heiman D.I."/>
            <person name="Hepburn T.A."/>
            <person name="Howarth C."/>
            <person name="Jen D."/>
            <person name="Larson L."/>
            <person name="Lewis B."/>
            <person name="Mehta T."/>
            <person name="Park D."/>
            <person name="Pearson M."/>
            <person name="Richards J."/>
            <person name="Roberts A."/>
            <person name="Saif S."/>
            <person name="Shea T.D."/>
            <person name="Shenoy N."/>
            <person name="Sisk P."/>
            <person name="Stolte C."/>
            <person name="Sykes S.N."/>
            <person name="Thomson T."/>
            <person name="Walk T."/>
            <person name="White J."/>
            <person name="Yandava C."/>
            <person name="Straight P."/>
            <person name="Clardy J."/>
            <person name="Hung D."/>
            <person name="Kolter R."/>
            <person name="Mekalanos J."/>
            <person name="Walker S."/>
            <person name="Walsh C.T."/>
            <person name="Wieland-Brown L.C."/>
            <person name="Haas B."/>
            <person name="Nusbaum C."/>
            <person name="Birren B."/>
        </authorList>
    </citation>
    <scope>NUCLEOTIDE SEQUENCE [LARGE SCALE GENOMIC DNA]</scope>
    <source>
        <strain evidence="4">Tu4000</strain>
    </source>
</reference>
<gene>
    <name evidence="4" type="ORF">SSRG_00984</name>
</gene>
<dbReference type="InterPro" id="IPR036938">
    <property type="entry name" value="PAP2/HPO_sf"/>
</dbReference>
<dbReference type="PANTHER" id="PTHR34599">
    <property type="entry name" value="PEROXIDASE-RELATED"/>
    <property type="match status" value="1"/>
</dbReference>
<dbReference type="SMR" id="D9XQI6"/>
<dbReference type="Gene3D" id="1.10.606.10">
    <property type="entry name" value="Vanadium-containing Chloroperoxidase, domain 2"/>
    <property type="match status" value="1"/>
</dbReference>
<dbReference type="HOGENOM" id="CLU_553003_0_0_11"/>
<proteinExistence type="predicted"/>
<dbReference type="GO" id="GO:0004601">
    <property type="term" value="F:peroxidase activity"/>
    <property type="evidence" value="ECO:0007669"/>
    <property type="project" value="InterPro"/>
</dbReference>
<dbReference type="SUPFAM" id="SSF48317">
    <property type="entry name" value="Acid phosphatase/Vanadium-dependent haloperoxidase"/>
    <property type="match status" value="1"/>
</dbReference>
<dbReference type="InterPro" id="IPR049283">
    <property type="entry name" value="DUF6851"/>
</dbReference>
<evidence type="ECO:0000259" key="3">
    <source>
        <dbReference type="Pfam" id="PF22778"/>
    </source>
</evidence>